<protein>
    <recommendedName>
        <fullName evidence="14">Golgi apparatus protein 1</fullName>
    </recommendedName>
</protein>
<evidence type="ECO:0000313" key="13">
    <source>
        <dbReference type="Proteomes" id="UP001153737"/>
    </source>
</evidence>
<dbReference type="InterPro" id="IPR039728">
    <property type="entry name" value="GLG1"/>
</dbReference>
<evidence type="ECO:0000256" key="4">
    <source>
        <dbReference type="ARBA" id="ARBA00022737"/>
    </source>
</evidence>
<dbReference type="PROSITE" id="PS51289">
    <property type="entry name" value="GLG1_C_RICH"/>
    <property type="match status" value="8"/>
</dbReference>
<feature type="repeat" description="Cys-rich GLG1" evidence="8">
    <location>
        <begin position="879"/>
        <end position="939"/>
    </location>
</feature>
<evidence type="ECO:0000256" key="7">
    <source>
        <dbReference type="ARBA" id="ARBA00023180"/>
    </source>
</evidence>
<dbReference type="OrthoDB" id="2015434at2759"/>
<feature type="repeat" description="Cys-rich GLG1" evidence="8">
    <location>
        <begin position="515"/>
        <end position="574"/>
    </location>
</feature>
<evidence type="ECO:0000256" key="3">
    <source>
        <dbReference type="ARBA" id="ARBA00022729"/>
    </source>
</evidence>
<keyword evidence="5 10" id="KW-1133">Transmembrane helix</keyword>
<evidence type="ECO:0000256" key="6">
    <source>
        <dbReference type="ARBA" id="ARBA00023136"/>
    </source>
</evidence>
<evidence type="ECO:0000256" key="8">
    <source>
        <dbReference type="PROSITE-ProRule" id="PRU00622"/>
    </source>
</evidence>
<accession>A0A9N9SBZ9</accession>
<evidence type="ECO:0000256" key="2">
    <source>
        <dbReference type="ARBA" id="ARBA00022692"/>
    </source>
</evidence>
<evidence type="ECO:0008006" key="14">
    <source>
        <dbReference type="Google" id="ProtNLM"/>
    </source>
</evidence>
<dbReference type="PANTHER" id="PTHR11884">
    <property type="entry name" value="SELECTIN LIGAND RELATED"/>
    <property type="match status" value="1"/>
</dbReference>
<dbReference type="InterPro" id="IPR001893">
    <property type="entry name" value="Cys-rich_GLG1_repeat"/>
</dbReference>
<keyword evidence="7" id="KW-0325">Glycoprotein</keyword>
<keyword evidence="2 10" id="KW-0812">Transmembrane</keyword>
<feature type="repeat" description="Cys-rich GLG1" evidence="8">
    <location>
        <begin position="246"/>
        <end position="312"/>
    </location>
</feature>
<dbReference type="Proteomes" id="UP001153737">
    <property type="component" value="Chromosome 10"/>
</dbReference>
<keyword evidence="4" id="KW-0677">Repeat</keyword>
<name>A0A9N9SBZ9_PHACE</name>
<feature type="repeat" description="Cys-rich GLG1" evidence="8">
    <location>
        <begin position="443"/>
        <end position="511"/>
    </location>
</feature>
<dbReference type="EMBL" id="OU896716">
    <property type="protein sequence ID" value="CAG9814540.1"/>
    <property type="molecule type" value="Genomic_DNA"/>
</dbReference>
<proteinExistence type="predicted"/>
<sequence length="1079" mass="124150">MLLLSITLLLSEFIFTHTWNAPKTILDDPNCNEARDLCHDLIDNDDLLILECLLSSNPDRLNSIDKKCQNTIWDHTTNLLKDDNVKKYLSSICGKELDRFDTFDCKQEGNYFKCILNYINDIQNPKCSLALSRLESVAFTDHRWIKDFLAQCTDDIDKLKCGIIDAHNFSQMKTIACLQTNILSVKDSCKKEVFHLSELQSTNIKLDSQLYLDCSDDHRRYCSNFAAGSGRVFPCLLRQLNEDHLRISTKCRQHLQRRERLIAQDFKVSKGLLRACKEDIKNTHCRKQTSSDKTVRLAQILLCLEDYMRNGTKINSECESEITEHRRMLMEDYRLSPEIVNNCKNETALLCDGFGGKTIHCLMNRAIKNRDRKPSSSVQGGLGDRCLRALEDLVKETDAGENWNIDPVLQQACDPVVKVSCRHIKGGDARIMSCLMDNLRSDTMTEDCENALLEIQYFVARDFKLDPQLYRACRQDGIRYCHMGDSKENEQGPSYSREILPCLYRHAYQSDESLQIQKQCLEQIQRVMRQRAISVDLQPEIAEYCLKDLGFYCRDKVNKGEEMQCLQDNLEELEDKCHDVVASYTEIEAQRVDLNPFISKYCNMIIESLCGNDADVMECLIENKNHAQVKARPACRASIEHFQLISLKDYKFNNKFKMACKSHAMRLCNRAQSKSEVISCLSEHILNATVHGIKPTIPKDCKQQLKAQIFQQREKIEFDPVLKAACGMDIKKFCRNVQPGNAQILECLQTVPNDQLSNKCGKEIFKVQKMEIYDNSVDYALITMCADTIDQFCPHNEKEEVFKCLKLNKDEKGFSKKCRTIVTHRLIEQNSNNLLNPALQEKCQLDITKFCKKELLTIEEKQVDDAVIKCLKNQFKMSTLSETCEKEMADILRQRALDINLNPLIRVFCRNELETICKLEGEDSGKVEECLKSALMSKNIPTAECRVEVANMIEESQADIQVDPLLQRVCALDLLTNCKNIEQGNGRHINCLKTILEKSPHDLTPECKSKLKERLEMYKNAAQVVALPENFQELYQQVRLSPSKNYFVIISFTIIGAIFLTGIYCGRFFNKKYRLLKNK</sequence>
<dbReference type="AlphaFoldDB" id="A0A9N9SBZ9"/>
<reference evidence="12" key="1">
    <citation type="submission" date="2022-01" db="EMBL/GenBank/DDBJ databases">
        <authorList>
            <person name="King R."/>
        </authorList>
    </citation>
    <scope>NUCLEOTIDE SEQUENCE</scope>
</reference>
<evidence type="ECO:0000256" key="5">
    <source>
        <dbReference type="ARBA" id="ARBA00022989"/>
    </source>
</evidence>
<reference evidence="12" key="2">
    <citation type="submission" date="2022-10" db="EMBL/GenBank/DDBJ databases">
        <authorList>
            <consortium name="ENA_rothamsted_submissions"/>
            <consortium name="culmorum"/>
            <person name="King R."/>
        </authorList>
    </citation>
    <scope>NUCLEOTIDE SEQUENCE</scope>
</reference>
<dbReference type="Pfam" id="PF00839">
    <property type="entry name" value="Cys_rich_FGFR"/>
    <property type="match status" value="13"/>
</dbReference>
<organism evidence="12 13">
    <name type="scientific">Phaedon cochleariae</name>
    <name type="common">Mustard beetle</name>
    <dbReference type="NCBI Taxonomy" id="80249"/>
    <lineage>
        <taxon>Eukaryota</taxon>
        <taxon>Metazoa</taxon>
        <taxon>Ecdysozoa</taxon>
        <taxon>Arthropoda</taxon>
        <taxon>Hexapoda</taxon>
        <taxon>Insecta</taxon>
        <taxon>Pterygota</taxon>
        <taxon>Neoptera</taxon>
        <taxon>Endopterygota</taxon>
        <taxon>Coleoptera</taxon>
        <taxon>Polyphaga</taxon>
        <taxon>Cucujiformia</taxon>
        <taxon>Chrysomeloidea</taxon>
        <taxon>Chrysomelidae</taxon>
        <taxon>Chrysomelinae</taxon>
        <taxon>Chrysomelini</taxon>
        <taxon>Phaedon</taxon>
    </lineage>
</organism>
<evidence type="ECO:0000256" key="10">
    <source>
        <dbReference type="SAM" id="Phobius"/>
    </source>
</evidence>
<evidence type="ECO:0000256" key="9">
    <source>
        <dbReference type="SAM" id="Coils"/>
    </source>
</evidence>
<dbReference type="PANTHER" id="PTHR11884:SF1">
    <property type="entry name" value="GOLGI APPARATUS PROTEIN 1"/>
    <property type="match status" value="1"/>
</dbReference>
<comment type="subcellular location">
    <subcellularLocation>
        <location evidence="1">Membrane</location>
        <topology evidence="1">Single-pass type I membrane protein</topology>
    </subcellularLocation>
</comment>
<gene>
    <name evidence="12" type="ORF">PHAECO_LOCUS1804</name>
</gene>
<dbReference type="InterPro" id="IPR017873">
    <property type="entry name" value="Cys-rich_GLG1_repeat_euk"/>
</dbReference>
<feature type="coiled-coil region" evidence="9">
    <location>
        <begin position="556"/>
        <end position="590"/>
    </location>
</feature>
<feature type="chain" id="PRO_5040337488" description="Golgi apparatus protein 1" evidence="11">
    <location>
        <begin position="19"/>
        <end position="1079"/>
    </location>
</feature>
<feature type="signal peptide" evidence="11">
    <location>
        <begin position="1"/>
        <end position="18"/>
    </location>
</feature>
<dbReference type="GO" id="GO:0000139">
    <property type="term" value="C:Golgi membrane"/>
    <property type="evidence" value="ECO:0007669"/>
    <property type="project" value="InterPro"/>
</dbReference>
<dbReference type="GO" id="GO:0017134">
    <property type="term" value="F:fibroblast growth factor binding"/>
    <property type="evidence" value="ECO:0007669"/>
    <property type="project" value="TreeGrafter"/>
</dbReference>
<feature type="repeat" description="Cys-rich GLG1" evidence="8">
    <location>
        <begin position="313"/>
        <end position="370"/>
    </location>
</feature>
<feature type="repeat" description="Cys-rich GLG1" evidence="8">
    <location>
        <begin position="630"/>
        <end position="689"/>
    </location>
</feature>
<keyword evidence="6 10" id="KW-0472">Membrane</keyword>
<keyword evidence="9" id="KW-0175">Coiled coil</keyword>
<evidence type="ECO:0000256" key="1">
    <source>
        <dbReference type="ARBA" id="ARBA00004479"/>
    </source>
</evidence>
<keyword evidence="13" id="KW-1185">Reference proteome</keyword>
<feature type="repeat" description="Cys-rich GLG1" evidence="8">
    <location>
        <begin position="755"/>
        <end position="813"/>
    </location>
</feature>
<feature type="repeat" description="Cys-rich GLG1" evidence="8">
    <location>
        <begin position="184"/>
        <end position="244"/>
    </location>
</feature>
<keyword evidence="3 11" id="KW-0732">Signal</keyword>
<feature type="transmembrane region" description="Helical" evidence="10">
    <location>
        <begin position="1046"/>
        <end position="1069"/>
    </location>
</feature>
<evidence type="ECO:0000313" key="12">
    <source>
        <dbReference type="EMBL" id="CAG9814540.1"/>
    </source>
</evidence>
<evidence type="ECO:0000256" key="11">
    <source>
        <dbReference type="SAM" id="SignalP"/>
    </source>
</evidence>